<accession>A0A6P4JL27</accession>
<dbReference type="PROSITE" id="PS51029">
    <property type="entry name" value="MADF"/>
    <property type="match status" value="2"/>
</dbReference>
<evidence type="ECO:0000313" key="4">
    <source>
        <dbReference type="RefSeq" id="XP_017035363.1"/>
    </source>
</evidence>
<feature type="domain" description="MADF" evidence="2">
    <location>
        <begin position="42"/>
        <end position="137"/>
    </location>
</feature>
<dbReference type="GeneID" id="108083883"/>
<dbReference type="GO" id="GO:0005634">
    <property type="term" value="C:nucleus"/>
    <property type="evidence" value="ECO:0007669"/>
    <property type="project" value="TreeGrafter"/>
</dbReference>
<dbReference type="InterPro" id="IPR039353">
    <property type="entry name" value="TF_Adf1"/>
</dbReference>
<dbReference type="RefSeq" id="XP_017035363.1">
    <property type="nucleotide sequence ID" value="XM_017179874.1"/>
</dbReference>
<keyword evidence="3" id="KW-1185">Reference proteome</keyword>
<evidence type="ECO:0000313" key="5">
    <source>
        <dbReference type="RefSeq" id="XP_070144419.1"/>
    </source>
</evidence>
<evidence type="ECO:0000259" key="2">
    <source>
        <dbReference type="PROSITE" id="PS51029"/>
    </source>
</evidence>
<name>A0A6P4JL27_DROKI</name>
<dbReference type="PANTHER" id="PTHR12243">
    <property type="entry name" value="MADF DOMAIN TRANSCRIPTION FACTOR"/>
    <property type="match status" value="1"/>
</dbReference>
<gene>
    <name evidence="4" type="primary">LOC108083883</name>
    <name evidence="5" type="synonym">Hmr</name>
</gene>
<dbReference type="GO" id="GO:0006357">
    <property type="term" value="P:regulation of transcription by RNA polymerase II"/>
    <property type="evidence" value="ECO:0007669"/>
    <property type="project" value="TreeGrafter"/>
</dbReference>
<dbReference type="PANTHER" id="PTHR12243:SF67">
    <property type="entry name" value="COREPRESSOR OF PANGOLIN, ISOFORM A-RELATED"/>
    <property type="match status" value="1"/>
</dbReference>
<evidence type="ECO:0000313" key="3">
    <source>
        <dbReference type="Proteomes" id="UP001652661"/>
    </source>
</evidence>
<dbReference type="InterPro" id="IPR006578">
    <property type="entry name" value="MADF-dom"/>
</dbReference>
<feature type="domain" description="MADF" evidence="2">
    <location>
        <begin position="192"/>
        <end position="273"/>
    </location>
</feature>
<protein>
    <submittedName>
        <fullName evidence="5">Uncharacterized protein Hmr</fullName>
    </submittedName>
    <submittedName>
        <fullName evidence="4">Uncharacterized protein LOC108083883</fullName>
    </submittedName>
</protein>
<dbReference type="Pfam" id="PF10545">
    <property type="entry name" value="MADF_DNA_bdg"/>
    <property type="match status" value="2"/>
</dbReference>
<reference evidence="4" key="1">
    <citation type="submission" date="2025-04" db="UniProtKB">
        <authorList>
            <consortium name="RefSeq"/>
        </authorList>
    </citation>
    <scope>IDENTIFICATION</scope>
    <source>
        <strain evidence="5">14028-0561.14</strain>
        <tissue evidence="5">Whole fly</tissue>
    </source>
</reference>
<dbReference type="SMART" id="SM00595">
    <property type="entry name" value="MADF"/>
    <property type="match status" value="2"/>
</dbReference>
<feature type="region of interest" description="Disordered" evidence="1">
    <location>
        <begin position="1215"/>
        <end position="1244"/>
    </location>
</feature>
<evidence type="ECO:0000256" key="1">
    <source>
        <dbReference type="SAM" id="MobiDB-lite"/>
    </source>
</evidence>
<feature type="region of interest" description="Disordered" evidence="1">
    <location>
        <begin position="848"/>
        <end position="879"/>
    </location>
</feature>
<feature type="region of interest" description="Disordered" evidence="1">
    <location>
        <begin position="442"/>
        <end position="463"/>
    </location>
</feature>
<feature type="region of interest" description="Disordered" evidence="1">
    <location>
        <begin position="395"/>
        <end position="426"/>
    </location>
</feature>
<dbReference type="GO" id="GO:0005667">
    <property type="term" value="C:transcription regulator complex"/>
    <property type="evidence" value="ECO:0007669"/>
    <property type="project" value="TreeGrafter"/>
</dbReference>
<dbReference type="OrthoDB" id="8062432at2759"/>
<dbReference type="RefSeq" id="XP_070144419.1">
    <property type="nucleotide sequence ID" value="XM_070288318.1"/>
</dbReference>
<proteinExistence type="predicted"/>
<organism evidence="3 4">
    <name type="scientific">Drosophila kikkawai</name>
    <name type="common">Fruit fly</name>
    <dbReference type="NCBI Taxonomy" id="30033"/>
    <lineage>
        <taxon>Eukaryota</taxon>
        <taxon>Metazoa</taxon>
        <taxon>Ecdysozoa</taxon>
        <taxon>Arthropoda</taxon>
        <taxon>Hexapoda</taxon>
        <taxon>Insecta</taxon>
        <taxon>Pterygota</taxon>
        <taxon>Neoptera</taxon>
        <taxon>Endopterygota</taxon>
        <taxon>Diptera</taxon>
        <taxon>Brachycera</taxon>
        <taxon>Muscomorpha</taxon>
        <taxon>Ephydroidea</taxon>
        <taxon>Drosophilidae</taxon>
        <taxon>Drosophila</taxon>
        <taxon>Sophophora</taxon>
    </lineage>
</organism>
<sequence>MDKKCVPGVAPVVNVEESPASLDDATYKGPTTVLEACEQELNLINLVRQQPALYDSRHKRFHDDTHKEQLWKSITTKLNIELTQCLVTWSELRYRYQRHVRRLRAFHRSSVQRKGPTRRRPCLRYEEELHFLYPHVARFPLLTVEDSDNDGEGDGDNGAPEVEIVEPPPVDIIDVDLVEDASSFRCSSGERRLIEAVSAYSQLYDPLHIHYTNYRHRGLIWSSISNELHDKATKLIKIWLKLMTRYEWEITINAGKKESEICQLMNFMRTSVLRMHGTVCQSSKYLQTGWHEPIENFRSVLALINAMRSMPELVQLMDDSQKMKTKPAIYDDLWLKVGKAVTLGHERCEVTWLVLRSFHTELTVMRQEGYQLQDKWYFENMLNGILRLVANRAAKRGNKKRPHNGDATEEEMAQPPAKIAAPEPPAPPRLPIAIVYPPAMKNSSNASSAAPPPPPPSDIPHTSFVIPTIHGNVRVSTLPPVPPVPRLPVKLPSSITAKPVNQSPNAVRPLLQRPGIQISVRPKNATPSMANVPISLSTAIIRAIPPPAPPAQAATFVRPAAPGAKPKHMKIIARIPTLPTRKPSKVAPPMVRIHQQAAEDVGITLPGLTGRTGAAVGTMEAGAGKGIGGGRAAEAGGGMGAGAGKGGGAGAGVELGTRAGTGAGASAGAGSVTSRGANGGVGTTAAAAAVVTIPGIYPEIPSTSSGARASVKTLGPTIIRATGTSLPTVVLPGSTTTRIGISKPPEATSMAPPVPPVTRAAPSVAKTALSVARTALPVASPAATVTAATLPVTTLAPAASSVTIAAPAASPVTIAAPAAHPVTIAAPAAHPVTIAAPAASPVTIAASADTTATSSPPINPEEEAEEESPSTSRSIPTDFGQSPPGIFMNAINVNLVHSSSAGNSLRIWGGGLTCNYHLNMVRAATLIREVMAVPQLHNRDPRLKAQADGFWQIISQKFHLPELALRACWNFLANNMSIFPSIAPMSELMRPFKGNLKVWEKSTRLFDKFDEIARKNDWIKHREVIPQLIRYFRQHEHFYWEMRKPRPGEPVQSPPLFTEKDRQEVWREAKIKFPDLNHHDIWSMFKFAFRTYMEDLERGIDNAWPQIWWQVLEQLKFLADVRYHPLEPYYYIVHNKILDEVKRCSIFEALTSSDCNDKSKTSALLARVCKEPMPWCSEEAKRLLTGKLSTFEKVKKPKELQYPVPVAVANEAVEEVSPPVEEAQPSHSRNLLKRTQKPSGSRPSFTVPTIEAFELTRMLRRYPHTFQRVHTINKRTAWVRVSKELNITVTECRLGLQYALREMRFLKALDPKNLCTMNHKYYRNMDEIYKQVTSKPQLTVRTPEQMNESVSEAAVELPEEVMPHHFVPEINMSTSKPSLVVKNWASAVGNLPSESQDVLAIKLKYLFAKYAKMGSHNNS</sequence>
<dbReference type="Proteomes" id="UP001652661">
    <property type="component" value="Chromosome X"/>
</dbReference>